<dbReference type="OrthoDB" id="3794209at2759"/>
<dbReference type="Proteomes" id="UP000091918">
    <property type="component" value="Unassembled WGS sequence"/>
</dbReference>
<name>A0A1B7P3Q4_9EURO</name>
<accession>A0A1B7P3Q4</accession>
<feature type="region of interest" description="Disordered" evidence="1">
    <location>
        <begin position="92"/>
        <end position="139"/>
    </location>
</feature>
<sequence length="266" mass="29625">MELSSEFQPTVLDVKQLAAYPYLESLVSMVNEAFRVHHCELFDTHNTGRFEDVEEIVESLDAVGRFCIITQSQENQAPRIVACSLLKAFHEEDPVSSPPPKKADNTHNSISSPNGANGIRKLPESSGSEPSFTPASLHAKGEVDADIDIRSISEWELGVVVVHPDPQLSKLGLAVRCASLLEQDLLARLERAERQDGNDTIAPVGQQQPLTFWVKTTAAINESYWQRRGFKTVRTKTFPKGFWGAYQDFDLAWMKKCIPLRAISSS</sequence>
<dbReference type="EMBL" id="LGUA01000148">
    <property type="protein sequence ID" value="OAX83672.1"/>
    <property type="molecule type" value="Genomic_DNA"/>
</dbReference>
<reference evidence="2 3" key="1">
    <citation type="submission" date="2015-07" db="EMBL/GenBank/DDBJ databases">
        <title>Emmonsia species relationships and genome sequence.</title>
        <authorList>
            <person name="Cuomo C.A."/>
            <person name="Schwartz I.S."/>
            <person name="Kenyon C."/>
            <person name="de Hoog G.S."/>
            <person name="Govender N.P."/>
            <person name="Botha A."/>
            <person name="Moreno L."/>
            <person name="de Vries M."/>
            <person name="Munoz J.F."/>
            <person name="Stielow J.B."/>
        </authorList>
    </citation>
    <scope>NUCLEOTIDE SEQUENCE [LARGE SCALE GENOMIC DNA]</scope>
    <source>
        <strain evidence="2 3">CBS 136260</strain>
    </source>
</reference>
<comment type="caution">
    <text evidence="2">The sequence shown here is derived from an EMBL/GenBank/DDBJ whole genome shotgun (WGS) entry which is preliminary data.</text>
</comment>
<organism evidence="2 3">
    <name type="scientific">Emergomyces africanus</name>
    <dbReference type="NCBI Taxonomy" id="1955775"/>
    <lineage>
        <taxon>Eukaryota</taxon>
        <taxon>Fungi</taxon>
        <taxon>Dikarya</taxon>
        <taxon>Ascomycota</taxon>
        <taxon>Pezizomycotina</taxon>
        <taxon>Eurotiomycetes</taxon>
        <taxon>Eurotiomycetidae</taxon>
        <taxon>Onygenales</taxon>
        <taxon>Ajellomycetaceae</taxon>
        <taxon>Emergomyces</taxon>
    </lineage>
</organism>
<protein>
    <recommendedName>
        <fullName evidence="4">N-acetyltransferase domain-containing protein</fullName>
    </recommendedName>
</protein>
<evidence type="ECO:0008006" key="4">
    <source>
        <dbReference type="Google" id="ProtNLM"/>
    </source>
</evidence>
<dbReference type="AlphaFoldDB" id="A0A1B7P3Q4"/>
<proteinExistence type="predicted"/>
<feature type="compositionally biased region" description="Polar residues" evidence="1">
    <location>
        <begin position="125"/>
        <end position="134"/>
    </location>
</feature>
<evidence type="ECO:0000256" key="1">
    <source>
        <dbReference type="SAM" id="MobiDB-lite"/>
    </source>
</evidence>
<feature type="compositionally biased region" description="Polar residues" evidence="1">
    <location>
        <begin position="106"/>
        <end position="115"/>
    </location>
</feature>
<evidence type="ECO:0000313" key="3">
    <source>
        <dbReference type="Proteomes" id="UP000091918"/>
    </source>
</evidence>
<evidence type="ECO:0000313" key="2">
    <source>
        <dbReference type="EMBL" id="OAX83672.1"/>
    </source>
</evidence>
<keyword evidence="3" id="KW-1185">Reference proteome</keyword>
<gene>
    <name evidence="2" type="ORF">ACJ72_01961</name>
</gene>